<reference evidence="3" key="1">
    <citation type="journal article" date="2019" name="Int. J. Syst. Evol. Microbiol.">
        <title>The Global Catalogue of Microorganisms (GCM) 10K type strain sequencing project: providing services to taxonomists for standard genome sequencing and annotation.</title>
        <authorList>
            <consortium name="The Broad Institute Genomics Platform"/>
            <consortium name="The Broad Institute Genome Sequencing Center for Infectious Disease"/>
            <person name="Wu L."/>
            <person name="Ma J."/>
        </authorList>
    </citation>
    <scope>NUCLEOTIDE SEQUENCE [LARGE SCALE GENOMIC DNA]</scope>
    <source>
        <strain evidence="3">CGMCC 1.15795</strain>
    </source>
</reference>
<accession>A0ABW4QN73</accession>
<keyword evidence="1" id="KW-0812">Transmembrane</keyword>
<keyword evidence="1" id="KW-1133">Transmembrane helix</keyword>
<feature type="transmembrane region" description="Helical" evidence="1">
    <location>
        <begin position="88"/>
        <end position="107"/>
    </location>
</feature>
<name>A0ABW4QN73_9BACT</name>
<dbReference type="Proteomes" id="UP001597197">
    <property type="component" value="Unassembled WGS sequence"/>
</dbReference>
<organism evidence="2 3">
    <name type="scientific">Hymenobacter bucti</name>
    <dbReference type="NCBI Taxonomy" id="1844114"/>
    <lineage>
        <taxon>Bacteria</taxon>
        <taxon>Pseudomonadati</taxon>
        <taxon>Bacteroidota</taxon>
        <taxon>Cytophagia</taxon>
        <taxon>Cytophagales</taxon>
        <taxon>Hymenobacteraceae</taxon>
        <taxon>Hymenobacter</taxon>
    </lineage>
</organism>
<dbReference type="Pfam" id="PF13715">
    <property type="entry name" value="CarbopepD_reg_2"/>
    <property type="match status" value="1"/>
</dbReference>
<dbReference type="SUPFAM" id="SSF49464">
    <property type="entry name" value="Carboxypeptidase regulatory domain-like"/>
    <property type="match status" value="1"/>
</dbReference>
<protein>
    <submittedName>
        <fullName evidence="2">Carboxypeptidase-like regulatory domain-containing protein</fullName>
    </submittedName>
</protein>
<dbReference type="InterPro" id="IPR008969">
    <property type="entry name" value="CarboxyPept-like_regulatory"/>
</dbReference>
<evidence type="ECO:0000256" key="1">
    <source>
        <dbReference type="SAM" id="Phobius"/>
    </source>
</evidence>
<dbReference type="Gene3D" id="2.60.40.1120">
    <property type="entry name" value="Carboxypeptidase-like, regulatory domain"/>
    <property type="match status" value="1"/>
</dbReference>
<comment type="caution">
    <text evidence="2">The sequence shown here is derived from an EMBL/GenBank/DDBJ whole genome shotgun (WGS) entry which is preliminary data.</text>
</comment>
<sequence length="236" mass="25276">MKLTATPFDAQTGELLPVYRDAYLRGDLARSSAQAVEDYLRRDAGEAYSVVTRWHHLQADENPAAAPTWVGRQLQSMREQPQRFRRRAMSFVMMGALVAGASMAANLPASKLPASKLPATNLSASATSLSMATMAAAPEAMAPEAALARTVVLHGRILNEKGLPLAGATVLQKGTSYGTSTDANGNYSLRVAASSQATLQYGYGGYTEQEVKAANAATTAVVLQPKEGKRKHWLFF</sequence>
<keyword evidence="1" id="KW-0472">Membrane</keyword>
<dbReference type="RefSeq" id="WP_382311266.1">
    <property type="nucleotide sequence ID" value="NZ_JBHUFD010000001.1"/>
</dbReference>
<evidence type="ECO:0000313" key="3">
    <source>
        <dbReference type="Proteomes" id="UP001597197"/>
    </source>
</evidence>
<proteinExistence type="predicted"/>
<keyword evidence="3" id="KW-1185">Reference proteome</keyword>
<dbReference type="EMBL" id="JBHUFD010000001">
    <property type="protein sequence ID" value="MFD1871004.1"/>
    <property type="molecule type" value="Genomic_DNA"/>
</dbReference>
<gene>
    <name evidence="2" type="ORF">ACFSDX_01090</name>
</gene>
<evidence type="ECO:0000313" key="2">
    <source>
        <dbReference type="EMBL" id="MFD1871004.1"/>
    </source>
</evidence>